<dbReference type="Proteomes" id="UP001379949">
    <property type="component" value="Unassembled WGS sequence"/>
</dbReference>
<dbReference type="Pfam" id="PF00582">
    <property type="entry name" value="Usp"/>
    <property type="match status" value="2"/>
</dbReference>
<reference evidence="3 4" key="1">
    <citation type="submission" date="2024-02" db="EMBL/GenBank/DDBJ databases">
        <title>Bacteria isolated from the canopy kelp, Nereocystis luetkeana.</title>
        <authorList>
            <person name="Pfister C.A."/>
            <person name="Younker I.T."/>
            <person name="Light S.H."/>
        </authorList>
    </citation>
    <scope>NUCLEOTIDE SEQUENCE [LARGE SCALE GENOMIC DNA]</scope>
    <source>
        <strain evidence="3 4">TI.4.07</strain>
    </source>
</reference>
<name>A0ABU9G556_9GAMM</name>
<dbReference type="PANTHER" id="PTHR46268">
    <property type="entry name" value="STRESS RESPONSE PROTEIN NHAX"/>
    <property type="match status" value="1"/>
</dbReference>
<protein>
    <submittedName>
        <fullName evidence="3">Universal stress protein</fullName>
    </submittedName>
</protein>
<comment type="caution">
    <text evidence="3">The sequence shown here is derived from an EMBL/GenBank/DDBJ whole genome shotgun (WGS) entry which is preliminary data.</text>
</comment>
<dbReference type="Gene3D" id="3.40.50.12370">
    <property type="match status" value="1"/>
</dbReference>
<organism evidence="3 4">
    <name type="scientific">Marinomonas arenicola</name>
    <dbReference type="NCBI Taxonomy" id="569601"/>
    <lineage>
        <taxon>Bacteria</taxon>
        <taxon>Pseudomonadati</taxon>
        <taxon>Pseudomonadota</taxon>
        <taxon>Gammaproteobacteria</taxon>
        <taxon>Oceanospirillales</taxon>
        <taxon>Oceanospirillaceae</taxon>
        <taxon>Marinomonas</taxon>
    </lineage>
</organism>
<dbReference type="SUPFAM" id="SSF52402">
    <property type="entry name" value="Adenine nucleotide alpha hydrolases-like"/>
    <property type="match status" value="2"/>
</dbReference>
<dbReference type="InterPro" id="IPR006015">
    <property type="entry name" value="Universal_stress_UspA"/>
</dbReference>
<keyword evidence="4" id="KW-1185">Reference proteome</keyword>
<dbReference type="EMBL" id="JBAKAR010000007">
    <property type="protein sequence ID" value="MEL0613624.1"/>
    <property type="molecule type" value="Genomic_DNA"/>
</dbReference>
<dbReference type="CDD" id="cd00293">
    <property type="entry name" value="USP-like"/>
    <property type="match status" value="2"/>
</dbReference>
<feature type="domain" description="UspA" evidence="2">
    <location>
        <begin position="2"/>
        <end position="154"/>
    </location>
</feature>
<accession>A0ABU9G556</accession>
<dbReference type="RefSeq" id="WP_341567340.1">
    <property type="nucleotide sequence ID" value="NZ_JBAKAR010000007.1"/>
</dbReference>
<dbReference type="PANTHER" id="PTHR46268:SF6">
    <property type="entry name" value="UNIVERSAL STRESS PROTEIN UP12"/>
    <property type="match status" value="1"/>
</dbReference>
<evidence type="ECO:0000256" key="1">
    <source>
        <dbReference type="ARBA" id="ARBA00008791"/>
    </source>
</evidence>
<sequence length="282" mass="30803">MTNVIACIDDSFLSEYVTKASVWAAIKMEAPLTLLHSLEKAPITSNNDLSGSIGFGSREYLLGELTELDEKRAKLALEQGKAILSDAQKHAQEAGTKDTALLQRHGDLVETLTDLEESTRLIVLGRCGGNNMNANTIGSHIERAARALHRPILITVGEFKAPTNFMIAYDGRETSDNAIARILKSPLLKGLTCHLVMAGENTEARRSKFENAKALLEAEGFDVTASLIAGDIYPVLTDYRQANNIELMVMGAYAHSKVKQFFVGSNTSKMIIESNIPLLILR</sequence>
<feature type="domain" description="UspA" evidence="2">
    <location>
        <begin position="208"/>
        <end position="282"/>
    </location>
</feature>
<dbReference type="InterPro" id="IPR006016">
    <property type="entry name" value="UspA"/>
</dbReference>
<comment type="similarity">
    <text evidence="1">Belongs to the universal stress protein A family.</text>
</comment>
<gene>
    <name evidence="3" type="ORF">V6242_10735</name>
</gene>
<evidence type="ECO:0000313" key="4">
    <source>
        <dbReference type="Proteomes" id="UP001379949"/>
    </source>
</evidence>
<evidence type="ECO:0000313" key="3">
    <source>
        <dbReference type="EMBL" id="MEL0613624.1"/>
    </source>
</evidence>
<evidence type="ECO:0000259" key="2">
    <source>
        <dbReference type="Pfam" id="PF00582"/>
    </source>
</evidence>
<proteinExistence type="inferred from homology"/>
<dbReference type="PRINTS" id="PR01438">
    <property type="entry name" value="UNVRSLSTRESS"/>
</dbReference>